<evidence type="ECO:0000313" key="4">
    <source>
        <dbReference type="EMBL" id="KQK03153.2"/>
    </source>
</evidence>
<keyword evidence="1" id="KW-0862">Zinc</keyword>
<reference evidence="4 5" key="1">
    <citation type="journal article" date="2010" name="Nature">
        <title>Genome sequencing and analysis of the model grass Brachypodium distachyon.</title>
        <authorList>
            <consortium name="International Brachypodium Initiative"/>
        </authorList>
    </citation>
    <scope>NUCLEOTIDE SEQUENCE [LARGE SCALE GENOMIC DNA]</scope>
    <source>
        <strain evidence="4 5">Bd21</strain>
    </source>
</reference>
<dbReference type="OrthoDB" id="785127at2759"/>
<evidence type="ECO:0000256" key="1">
    <source>
        <dbReference type="PROSITE-ProRule" id="PRU00325"/>
    </source>
</evidence>
<keyword evidence="1" id="KW-0863">Zinc-finger</keyword>
<dbReference type="InterPro" id="IPR007527">
    <property type="entry name" value="Znf_SWIM"/>
</dbReference>
<evidence type="ECO:0000256" key="2">
    <source>
        <dbReference type="SAM" id="MobiDB-lite"/>
    </source>
</evidence>
<reference evidence="4" key="2">
    <citation type="submission" date="2017-06" db="EMBL/GenBank/DDBJ databases">
        <title>WGS assembly of Brachypodium distachyon.</title>
        <authorList>
            <consortium name="The International Brachypodium Initiative"/>
            <person name="Lucas S."/>
            <person name="Harmon-Smith M."/>
            <person name="Lail K."/>
            <person name="Tice H."/>
            <person name="Grimwood J."/>
            <person name="Bruce D."/>
            <person name="Barry K."/>
            <person name="Shu S."/>
            <person name="Lindquist E."/>
            <person name="Wang M."/>
            <person name="Pitluck S."/>
            <person name="Vogel J.P."/>
            <person name="Garvin D.F."/>
            <person name="Mockler T.C."/>
            <person name="Schmutz J."/>
            <person name="Rokhsar D."/>
            <person name="Bevan M.W."/>
        </authorList>
    </citation>
    <scope>NUCLEOTIDE SEQUENCE</scope>
    <source>
        <strain evidence="4">Bd21</strain>
    </source>
</reference>
<proteinExistence type="predicted"/>
<organism evidence="4">
    <name type="scientific">Brachypodium distachyon</name>
    <name type="common">Purple false brome</name>
    <name type="synonym">Trachynia distachya</name>
    <dbReference type="NCBI Taxonomy" id="15368"/>
    <lineage>
        <taxon>Eukaryota</taxon>
        <taxon>Viridiplantae</taxon>
        <taxon>Streptophyta</taxon>
        <taxon>Embryophyta</taxon>
        <taxon>Tracheophyta</taxon>
        <taxon>Spermatophyta</taxon>
        <taxon>Magnoliopsida</taxon>
        <taxon>Liliopsida</taxon>
        <taxon>Poales</taxon>
        <taxon>Poaceae</taxon>
        <taxon>BOP clade</taxon>
        <taxon>Pooideae</taxon>
        <taxon>Stipodae</taxon>
        <taxon>Brachypodieae</taxon>
        <taxon>Brachypodium</taxon>
    </lineage>
</organism>
<dbReference type="InParanoid" id="A0A0Q3JXF8"/>
<feature type="domain" description="SWIM-type" evidence="3">
    <location>
        <begin position="389"/>
        <end position="425"/>
    </location>
</feature>
<reference evidence="5" key="3">
    <citation type="submission" date="2018-08" db="UniProtKB">
        <authorList>
            <consortium name="EnsemblPlants"/>
        </authorList>
    </citation>
    <scope>IDENTIFICATION</scope>
    <source>
        <strain evidence="5">cv. Bd21</strain>
    </source>
</reference>
<dbReference type="AlphaFoldDB" id="A0A0Q3JXF8"/>
<protein>
    <recommendedName>
        <fullName evidence="3">SWIM-type domain-containing protein</fullName>
    </recommendedName>
</protein>
<dbReference type="PANTHER" id="PTHR47482:SF24">
    <property type="entry name" value="PROTEIN FAR1-RELATED SEQUENCE"/>
    <property type="match status" value="1"/>
</dbReference>
<dbReference type="InterPro" id="IPR004330">
    <property type="entry name" value="FAR1_DNA_bnd_dom"/>
</dbReference>
<evidence type="ECO:0000259" key="3">
    <source>
        <dbReference type="PROSITE" id="PS50966"/>
    </source>
</evidence>
<sequence>MEQLSNLGGKLVGHSEEIGSKVPAHSTLQPPSVHMKFDSFDAAYEHYSVFALRKGFGIRREYSKKLVDGRISRVMVVCTRAGKPRLEKVEDEKTENIRSIVKKRKRSRTTRTDCKAHMYLRCTGEWWVVAEFQDSHNHPLLKKPSLTKFLNAHRHIPQEEKDFVRLLHGCNVETSRQMQLMASFYGSFEAITYIAKHIANLRASFRLEHRHTDIQDTLAYFGELKAMDADYFWKIKLDEDLRNYEMEDNDHLQELWENRACWVLAYYMHDFYPFLQSTQRSEGFNAVHKKYVNPQNSLTEFARQYTSIQEKIMSAENKEEAETATKDQDLWGYHPVERQMHKIYTHNLFLRFQHEVRETTSYDYEHVGGNRHMLTSLRGRVGKYDERSFHVEACKSEGIFICECCKYYRDGMVCCHVMRVMMQIGVHMIPDRYILERWTWDEDADLIQPDAQPQSENKAMPEESKRKMRYATLNSKFKDLSKQACMSDDENRIVAQYLKDLGVALAACRKREKRKAAKSATGNAKRRQARATAGLQKGPQ</sequence>
<gene>
    <name evidence="4" type="ORF">BRADI_2g05890v3</name>
</gene>
<dbReference type="Gramene" id="KQK03153">
    <property type="protein sequence ID" value="KQK03153"/>
    <property type="gene ID" value="BRADI_2g05890v3"/>
</dbReference>
<accession>A0A0Q3JXF8</accession>
<evidence type="ECO:0000313" key="5">
    <source>
        <dbReference type="EnsemblPlants" id="KQK03153"/>
    </source>
</evidence>
<dbReference type="PANTHER" id="PTHR47482">
    <property type="entry name" value="OS11G0632001 PROTEIN"/>
    <property type="match status" value="1"/>
</dbReference>
<dbReference type="GO" id="GO:0008270">
    <property type="term" value="F:zinc ion binding"/>
    <property type="evidence" value="ECO:0007669"/>
    <property type="project" value="UniProtKB-KW"/>
</dbReference>
<dbReference type="EMBL" id="CM000881">
    <property type="protein sequence ID" value="KQK03153.2"/>
    <property type="molecule type" value="Genomic_DNA"/>
</dbReference>
<dbReference type="STRING" id="15368.A0A0Q3JXF8"/>
<keyword evidence="1" id="KW-0479">Metal-binding</keyword>
<name>A0A0Q3JXF8_BRADI</name>
<dbReference type="Proteomes" id="UP000008810">
    <property type="component" value="Chromosome 2"/>
</dbReference>
<dbReference type="EnsemblPlants" id="KQK03153">
    <property type="protein sequence ID" value="KQK03153"/>
    <property type="gene ID" value="BRADI_2g05890v3"/>
</dbReference>
<keyword evidence="6" id="KW-1185">Reference proteome</keyword>
<dbReference type="Pfam" id="PF03101">
    <property type="entry name" value="FAR1"/>
    <property type="match status" value="1"/>
</dbReference>
<evidence type="ECO:0000313" key="6">
    <source>
        <dbReference type="Proteomes" id="UP000008810"/>
    </source>
</evidence>
<dbReference type="PROSITE" id="PS50966">
    <property type="entry name" value="ZF_SWIM"/>
    <property type="match status" value="1"/>
</dbReference>
<feature type="region of interest" description="Disordered" evidence="2">
    <location>
        <begin position="512"/>
        <end position="540"/>
    </location>
</feature>